<dbReference type="Pfam" id="PF18052">
    <property type="entry name" value="Rx_N"/>
    <property type="match status" value="1"/>
</dbReference>
<dbReference type="EMBL" id="CM029052">
    <property type="protein sequence ID" value="KAG2559427.1"/>
    <property type="molecule type" value="Genomic_DNA"/>
</dbReference>
<dbReference type="InterPro" id="IPR042197">
    <property type="entry name" value="Apaf_helical"/>
</dbReference>
<dbReference type="AlphaFoldDB" id="A0A8T0PET8"/>
<evidence type="ECO:0000256" key="1">
    <source>
        <dbReference type="ARBA" id="ARBA00008894"/>
    </source>
</evidence>
<reference evidence="12 13" key="1">
    <citation type="submission" date="2020-05" db="EMBL/GenBank/DDBJ databases">
        <title>WGS assembly of Panicum virgatum.</title>
        <authorList>
            <person name="Lovell J.T."/>
            <person name="Jenkins J."/>
            <person name="Shu S."/>
            <person name="Juenger T.E."/>
            <person name="Schmutz J."/>
        </authorList>
    </citation>
    <scope>NUCLEOTIDE SEQUENCE</scope>
    <source>
        <strain evidence="12">AP13</strain>
        <strain evidence="13">cv. AP13</strain>
    </source>
</reference>
<dbReference type="GO" id="GO:0005524">
    <property type="term" value="F:ATP binding"/>
    <property type="evidence" value="ECO:0007669"/>
    <property type="project" value="UniProtKB-KW"/>
</dbReference>
<dbReference type="GO" id="GO:0009626">
    <property type="term" value="P:plant-type hypersensitive response"/>
    <property type="evidence" value="ECO:0007669"/>
    <property type="project" value="UniProtKB-ARBA"/>
</dbReference>
<evidence type="ECO:0000259" key="11">
    <source>
        <dbReference type="Pfam" id="PF23598"/>
    </source>
</evidence>
<feature type="domain" description="NB-ARC" evidence="8">
    <location>
        <begin position="182"/>
        <end position="351"/>
    </location>
</feature>
<evidence type="ECO:0000256" key="3">
    <source>
        <dbReference type="ARBA" id="ARBA00022737"/>
    </source>
</evidence>
<keyword evidence="6" id="KW-0067">ATP-binding</keyword>
<dbReference type="SUPFAM" id="SSF52058">
    <property type="entry name" value="L domain-like"/>
    <property type="match status" value="1"/>
</dbReference>
<dbReference type="CDD" id="cd14798">
    <property type="entry name" value="RX-CC_like"/>
    <property type="match status" value="1"/>
</dbReference>
<protein>
    <submittedName>
        <fullName evidence="12">Uncharacterized protein</fullName>
    </submittedName>
</protein>
<dbReference type="Gene3D" id="3.80.10.10">
    <property type="entry name" value="Ribonuclease Inhibitor"/>
    <property type="match status" value="2"/>
</dbReference>
<dbReference type="Gene3D" id="1.10.10.10">
    <property type="entry name" value="Winged helix-like DNA-binding domain superfamily/Winged helix DNA-binding domain"/>
    <property type="match status" value="1"/>
</dbReference>
<evidence type="ECO:0000313" key="13">
    <source>
        <dbReference type="Proteomes" id="UP000823388"/>
    </source>
</evidence>
<dbReference type="InterPro" id="IPR027417">
    <property type="entry name" value="P-loop_NTPase"/>
</dbReference>
<keyword evidence="13" id="KW-1185">Reference proteome</keyword>
<dbReference type="InterPro" id="IPR041118">
    <property type="entry name" value="Rx_N"/>
</dbReference>
<dbReference type="FunFam" id="1.10.10.10:FF:000322">
    <property type="entry name" value="Probable disease resistance protein At1g63360"/>
    <property type="match status" value="1"/>
</dbReference>
<dbReference type="PRINTS" id="PR00364">
    <property type="entry name" value="DISEASERSIST"/>
</dbReference>
<organism evidence="12 13">
    <name type="scientific">Panicum virgatum</name>
    <name type="common">Blackwell switchgrass</name>
    <dbReference type="NCBI Taxonomy" id="38727"/>
    <lineage>
        <taxon>Eukaryota</taxon>
        <taxon>Viridiplantae</taxon>
        <taxon>Streptophyta</taxon>
        <taxon>Embryophyta</taxon>
        <taxon>Tracheophyta</taxon>
        <taxon>Spermatophyta</taxon>
        <taxon>Magnoliopsida</taxon>
        <taxon>Liliopsida</taxon>
        <taxon>Poales</taxon>
        <taxon>Poaceae</taxon>
        <taxon>PACMAD clade</taxon>
        <taxon>Panicoideae</taxon>
        <taxon>Panicodae</taxon>
        <taxon>Paniceae</taxon>
        <taxon>Panicinae</taxon>
        <taxon>Panicum</taxon>
        <taxon>Panicum sect. Hiantes</taxon>
    </lineage>
</organism>
<feature type="domain" description="Disease resistance protein winged helix" evidence="10">
    <location>
        <begin position="442"/>
        <end position="512"/>
    </location>
</feature>
<evidence type="ECO:0000259" key="10">
    <source>
        <dbReference type="Pfam" id="PF23559"/>
    </source>
</evidence>
<dbReference type="Pfam" id="PF00931">
    <property type="entry name" value="NB-ARC"/>
    <property type="match status" value="1"/>
</dbReference>
<dbReference type="PANTHER" id="PTHR36766:SF36">
    <property type="entry name" value="AAA+ ATPASE DOMAIN-CONTAINING PROTEIN"/>
    <property type="match status" value="1"/>
</dbReference>
<dbReference type="Pfam" id="PF23598">
    <property type="entry name" value="LRR_14"/>
    <property type="match status" value="1"/>
</dbReference>
<dbReference type="SUPFAM" id="SSF52540">
    <property type="entry name" value="P-loop containing nucleoside triphosphate hydrolases"/>
    <property type="match status" value="1"/>
</dbReference>
<evidence type="ECO:0000256" key="5">
    <source>
        <dbReference type="ARBA" id="ARBA00022821"/>
    </source>
</evidence>
<dbReference type="Pfam" id="PF23559">
    <property type="entry name" value="WHD_DRP"/>
    <property type="match status" value="1"/>
</dbReference>
<dbReference type="GO" id="GO:0043531">
    <property type="term" value="F:ADP binding"/>
    <property type="evidence" value="ECO:0007669"/>
    <property type="project" value="InterPro"/>
</dbReference>
<accession>A0A8T0PET8</accession>
<dbReference type="InterPro" id="IPR058922">
    <property type="entry name" value="WHD_DRP"/>
</dbReference>
<keyword evidence="3" id="KW-0677">Repeat</keyword>
<proteinExistence type="inferred from homology"/>
<comment type="similarity">
    <text evidence="1">Belongs to the disease resistance NB-LRR family.</text>
</comment>
<sequence>MAVVLDALAPYVKKLLTDMADEEVSMLLGVSGEITKLEDNMESIKAFLADAERRRLTDLSVQRWVTKLKNAMYDATDILDLCQLEADKRREYEGGSMDEKAPSCCQSLLFCLRNPVFAHKIGSQIKELNKRMDSIHREADRFKFNIGLGSNPEPRKLTNAERSMQMMTSEFNESAIVGDKIEQDTRELSQLLTTSGDHDIKVVSIVGTGGMGKTTLAQKIFNDTSVQKHFKVKIWLSITQHFDEVEMLRTAIKHAGGDHGNEHDKTILTRTLTNTLSTGRFILVLDDVWSVQAWSQVLSVPVRNASQKQLGNWVLITSRLEDLALRMGASFYQHHVNPLNEEDAWALLNKQLPPSPNQVVGTEHLRDVGMKIVRKCGGLPLAIKVMGGLLSTKPQSETDWEAVLNHRAWSVDGLPEELDKRIYLSYEDLSPQLKQCFLYCSLFPKATRILYRNVVPMWISEGFIQPQGGSSSHDDQLEEIATEYHKELITRNLIEPTTAQTITGYVCTMHDVGRREYMSREDSLVVQDSKQVATGSSLLVRRMSIGPASELLLEEWAALQKQVSLRTLFINGKINYKPGDSLTCFSRLRVLSINNGGECDMLVGSVCQLTHLRYLALEGTNISRLPENIHKMKFLQHIALHGCKNLESLPSSIIKLVHLRFLDMRGLKASVVIPKGFGGLTNMRILFGFPVHVDMDGGWCSLEEIGPLSQLRKLTLHGLENVHASSLAEMARIGSKEHLDYLALYWSSSGWMELMDEIEKQQRQHAAEEVLEKLCPPPRTQQLHIQGYFGRMLPNWMMVPNAATGAFKSLMILTLWDLPCCTKLPDGLRQLPSLKMLHIKDAPAIKRVGFEFQASSSLTAVGGGGTTATSAAFPNLRHLFLQGLCEWEEWDWVEQATVDVTAGTMAMPCLETLYIENCKLRCLPPGLANSKRHALRELRLYEITNLVFVENFPSVVEFDVFDCPELKRISGLSRLHKIRIIRCPNLEVLEGVPALGSLVLEDTTMEALPGYLLGVNPRYIKLNCSKKLYESLSSPGNSAEWNKITHIGNRNIGWIED</sequence>
<evidence type="ECO:0000256" key="6">
    <source>
        <dbReference type="ARBA" id="ARBA00022840"/>
    </source>
</evidence>
<gene>
    <name evidence="12" type="ORF">PVAP13_8NG331801</name>
</gene>
<keyword evidence="4" id="KW-0547">Nucleotide-binding</keyword>
<evidence type="ECO:0000256" key="4">
    <source>
        <dbReference type="ARBA" id="ARBA00022741"/>
    </source>
</evidence>
<dbReference type="EMBL" id="CM029052">
    <property type="protein sequence ID" value="KAG2559428.1"/>
    <property type="molecule type" value="Genomic_DNA"/>
</dbReference>
<dbReference type="Gene3D" id="1.10.8.430">
    <property type="entry name" value="Helical domain of apoptotic protease-activating factors"/>
    <property type="match status" value="1"/>
</dbReference>
<evidence type="ECO:0000259" key="9">
    <source>
        <dbReference type="Pfam" id="PF18052"/>
    </source>
</evidence>
<keyword evidence="5" id="KW-0611">Plant defense</keyword>
<dbReference type="InterPro" id="IPR032675">
    <property type="entry name" value="LRR_dom_sf"/>
</dbReference>
<dbReference type="InterPro" id="IPR002182">
    <property type="entry name" value="NB-ARC"/>
</dbReference>
<dbReference type="GO" id="GO:0042742">
    <property type="term" value="P:defense response to bacterium"/>
    <property type="evidence" value="ECO:0007669"/>
    <property type="project" value="UniProtKB-ARBA"/>
</dbReference>
<dbReference type="Proteomes" id="UP000823388">
    <property type="component" value="Chromosome 8N"/>
</dbReference>
<comment type="caution">
    <text evidence="12">The sequence shown here is derived from an EMBL/GenBank/DDBJ whole genome shotgun (WGS) entry which is preliminary data.</text>
</comment>
<evidence type="ECO:0000256" key="2">
    <source>
        <dbReference type="ARBA" id="ARBA00022614"/>
    </source>
</evidence>
<name>A0A8T0PET8_PANVG</name>
<keyword evidence="7" id="KW-0175">Coiled coil</keyword>
<dbReference type="InterPro" id="IPR036388">
    <property type="entry name" value="WH-like_DNA-bd_sf"/>
</dbReference>
<keyword evidence="2" id="KW-0433">Leucine-rich repeat</keyword>
<evidence type="ECO:0000259" key="8">
    <source>
        <dbReference type="Pfam" id="PF00931"/>
    </source>
</evidence>
<dbReference type="InterPro" id="IPR038005">
    <property type="entry name" value="RX-like_CC"/>
</dbReference>
<dbReference type="InterPro" id="IPR055414">
    <property type="entry name" value="LRR_R13L4/SHOC2-like"/>
</dbReference>
<dbReference type="GO" id="GO:0002758">
    <property type="term" value="P:innate immune response-activating signaling pathway"/>
    <property type="evidence" value="ECO:0007669"/>
    <property type="project" value="UniProtKB-ARBA"/>
</dbReference>
<evidence type="ECO:0000313" key="12">
    <source>
        <dbReference type="EMBL" id="KAG2559428.1"/>
    </source>
</evidence>
<dbReference type="Gene3D" id="1.20.5.4130">
    <property type="match status" value="1"/>
</dbReference>
<dbReference type="Gene3D" id="3.40.50.300">
    <property type="entry name" value="P-loop containing nucleotide triphosphate hydrolases"/>
    <property type="match status" value="1"/>
</dbReference>
<feature type="domain" description="Disease resistance N-terminal" evidence="9">
    <location>
        <begin position="15"/>
        <end position="96"/>
    </location>
</feature>
<dbReference type="PANTHER" id="PTHR36766">
    <property type="entry name" value="PLANT BROAD-SPECTRUM MILDEW RESISTANCE PROTEIN RPW8"/>
    <property type="match status" value="1"/>
</dbReference>
<evidence type="ECO:0000256" key="7">
    <source>
        <dbReference type="ARBA" id="ARBA00023054"/>
    </source>
</evidence>
<feature type="domain" description="Disease resistance R13L4/SHOC-2-like LRR" evidence="11">
    <location>
        <begin position="580"/>
        <end position="915"/>
    </location>
</feature>